<sequence>MGSLQEAVGNSAEQKVEAAQVIIREMVDLPFGQRCQARGTLLLSARSTLAVCWLVS</sequence>
<dbReference type="EMBL" id="CABITT030000007">
    <property type="protein sequence ID" value="VVB10788.1"/>
    <property type="molecule type" value="Genomic_DNA"/>
</dbReference>
<gene>
    <name evidence="1" type="ORF">ANE_LOCUS21232</name>
</gene>
<reference evidence="1" key="1">
    <citation type="submission" date="2019-07" db="EMBL/GenBank/DDBJ databases">
        <authorList>
            <person name="Dittberner H."/>
        </authorList>
    </citation>
    <scope>NUCLEOTIDE SEQUENCE [LARGE SCALE GENOMIC DNA]</scope>
</reference>
<organism evidence="1 2">
    <name type="scientific">Arabis nemorensis</name>
    <dbReference type="NCBI Taxonomy" id="586526"/>
    <lineage>
        <taxon>Eukaryota</taxon>
        <taxon>Viridiplantae</taxon>
        <taxon>Streptophyta</taxon>
        <taxon>Embryophyta</taxon>
        <taxon>Tracheophyta</taxon>
        <taxon>Spermatophyta</taxon>
        <taxon>Magnoliopsida</taxon>
        <taxon>eudicotyledons</taxon>
        <taxon>Gunneridae</taxon>
        <taxon>Pentapetalae</taxon>
        <taxon>rosids</taxon>
        <taxon>malvids</taxon>
        <taxon>Brassicales</taxon>
        <taxon>Brassicaceae</taxon>
        <taxon>Arabideae</taxon>
        <taxon>Arabis</taxon>
    </lineage>
</organism>
<evidence type="ECO:0000313" key="2">
    <source>
        <dbReference type="Proteomes" id="UP000489600"/>
    </source>
</evidence>
<protein>
    <submittedName>
        <fullName evidence="1">Uncharacterized protein</fullName>
    </submittedName>
</protein>
<keyword evidence="2" id="KW-1185">Reference proteome</keyword>
<accession>A0A565CAV2</accession>
<comment type="caution">
    <text evidence="1">The sequence shown here is derived from an EMBL/GenBank/DDBJ whole genome shotgun (WGS) entry which is preliminary data.</text>
</comment>
<evidence type="ECO:0000313" key="1">
    <source>
        <dbReference type="EMBL" id="VVB10788.1"/>
    </source>
</evidence>
<dbReference type="Proteomes" id="UP000489600">
    <property type="component" value="Unassembled WGS sequence"/>
</dbReference>
<dbReference type="AlphaFoldDB" id="A0A565CAV2"/>
<name>A0A565CAV2_9BRAS</name>
<proteinExistence type="predicted"/>